<dbReference type="SUPFAM" id="SSF53098">
    <property type="entry name" value="Ribonuclease H-like"/>
    <property type="match status" value="1"/>
</dbReference>
<dbReference type="PhylomeDB" id="D6WZH5"/>
<dbReference type="EMBL" id="KQ971372">
    <property type="protein sequence ID" value="EFA09703.1"/>
    <property type="molecule type" value="Genomic_DNA"/>
</dbReference>
<sequence length="535" mass="61579">MCEVTKNNFKQKLPEIKRSLEKAKFISIDLEFSALQPVEHQAPRLFDDNKERYAKLRLNLLNVIPVQVGITAFHFDNKTNDYFGEVFTFWVAPACFGDTDKAFYFQASTLSFLTMYKFDFNKFAYSGVPFLNSKDARDLRLKLKSGDLVGENCTLRHELDEALKAHTPVISKWYNSCKIGDFLEIPDVYNRFGPFYELLYFLHKHLRKRFKNLWTYDRNGVFCVKKVTEADFTELEKRCSLDDAILDDLTGFKHVFDTLTALKKPIVGHNVLQDLMIMINNFENALPESYLQYKALAHQLFPTIFDTKTIYYELRATIPREKLPDDTSLSALFDYFRGGLGRHLAVDSTAIECNIDQGKFGSYHEAGWDSFCAGYIFLRMGYYNISQHYPKSKTFVFSEVVSGLAEYKNRVNVIRGAASHIKIDGEDPTSRRPPWLIVESLKNEPLDVSDLMSTLSSYGFVDIKKLSSRGDRVLVAVDNFRAAREISKTFKTNPKFQVKQYNVLRHSPLAQAVLLSAVTISGTFLLWLTHTMVKR</sequence>
<comment type="similarity">
    <text evidence="1">Belongs to the CAF1 family.</text>
</comment>
<dbReference type="InterPro" id="IPR006941">
    <property type="entry name" value="RNase_CAF1"/>
</dbReference>
<feature type="transmembrane region" description="Helical" evidence="2">
    <location>
        <begin position="509"/>
        <end position="528"/>
    </location>
</feature>
<dbReference type="GO" id="GO:0000175">
    <property type="term" value="F:3'-5'-RNA exonuclease activity"/>
    <property type="evidence" value="ECO:0000318"/>
    <property type="project" value="GO_Central"/>
</dbReference>
<dbReference type="STRING" id="7070.D6WZH5"/>
<dbReference type="eggNOG" id="KOG1990">
    <property type="taxonomic scope" value="Eukaryota"/>
</dbReference>
<dbReference type="InterPro" id="IPR051181">
    <property type="entry name" value="CAF1_poly(A)_ribonucleases"/>
</dbReference>
<dbReference type="PANTHER" id="PTHR15092:SF44">
    <property type="entry name" value="POLY(A)-SPECIFIC RIBONUCLEASE PARN"/>
    <property type="match status" value="1"/>
</dbReference>
<dbReference type="GO" id="GO:1990432">
    <property type="term" value="P:siRNA 3'-end processing"/>
    <property type="evidence" value="ECO:0000318"/>
    <property type="project" value="GO_Central"/>
</dbReference>
<keyword evidence="2" id="KW-0472">Membrane</keyword>
<dbReference type="HOGENOM" id="CLU_018030_2_0_1"/>
<dbReference type="InterPro" id="IPR012337">
    <property type="entry name" value="RNaseH-like_sf"/>
</dbReference>
<dbReference type="GO" id="GO:1990431">
    <property type="term" value="P:priRNA 3'-end processing"/>
    <property type="evidence" value="ECO:0000318"/>
    <property type="project" value="GO_Central"/>
</dbReference>
<dbReference type="PANTHER" id="PTHR15092">
    <property type="entry name" value="POLY A -SPECIFIC RIBONUCLEASE/TARGET OF EGR1, MEMBER 1"/>
    <property type="match status" value="1"/>
</dbReference>
<organism evidence="3 4">
    <name type="scientific">Tribolium castaneum</name>
    <name type="common">Red flour beetle</name>
    <dbReference type="NCBI Taxonomy" id="7070"/>
    <lineage>
        <taxon>Eukaryota</taxon>
        <taxon>Metazoa</taxon>
        <taxon>Ecdysozoa</taxon>
        <taxon>Arthropoda</taxon>
        <taxon>Hexapoda</taxon>
        <taxon>Insecta</taxon>
        <taxon>Pterygota</taxon>
        <taxon>Neoptera</taxon>
        <taxon>Endopterygota</taxon>
        <taxon>Coleoptera</taxon>
        <taxon>Polyphaga</taxon>
        <taxon>Cucujiformia</taxon>
        <taxon>Tenebrionidae</taxon>
        <taxon>Tenebrionidae incertae sedis</taxon>
        <taxon>Tribolium</taxon>
    </lineage>
</organism>
<keyword evidence="2" id="KW-0812">Transmembrane</keyword>
<dbReference type="Gene3D" id="3.30.420.10">
    <property type="entry name" value="Ribonuclease H-like superfamily/Ribonuclease H"/>
    <property type="match status" value="2"/>
</dbReference>
<dbReference type="GO" id="GO:0000289">
    <property type="term" value="P:nuclear-transcribed mRNA poly(A) tail shortening"/>
    <property type="evidence" value="ECO:0000318"/>
    <property type="project" value="GO_Central"/>
</dbReference>
<name>D6WZH5_TRICA</name>
<proteinExistence type="inferred from homology"/>
<dbReference type="InterPro" id="IPR036397">
    <property type="entry name" value="RNaseH_sf"/>
</dbReference>
<reference evidence="3 4" key="1">
    <citation type="journal article" date="2008" name="Nature">
        <title>The genome of the model beetle and pest Tribolium castaneum.</title>
        <authorList>
            <consortium name="Tribolium Genome Sequencing Consortium"/>
            <person name="Richards S."/>
            <person name="Gibbs R.A."/>
            <person name="Weinstock G.M."/>
            <person name="Brown S.J."/>
            <person name="Denell R."/>
            <person name="Beeman R.W."/>
            <person name="Gibbs R."/>
            <person name="Beeman R.W."/>
            <person name="Brown S.J."/>
            <person name="Bucher G."/>
            <person name="Friedrich M."/>
            <person name="Grimmelikhuijzen C.J."/>
            <person name="Klingler M."/>
            <person name="Lorenzen M."/>
            <person name="Richards S."/>
            <person name="Roth S."/>
            <person name="Schroder R."/>
            <person name="Tautz D."/>
            <person name="Zdobnov E.M."/>
            <person name="Muzny D."/>
            <person name="Gibbs R.A."/>
            <person name="Weinstock G.M."/>
            <person name="Attaway T."/>
            <person name="Bell S."/>
            <person name="Buhay C.J."/>
            <person name="Chandrabose M.N."/>
            <person name="Chavez D."/>
            <person name="Clerk-Blankenburg K.P."/>
            <person name="Cree A."/>
            <person name="Dao M."/>
            <person name="Davis C."/>
            <person name="Chacko J."/>
            <person name="Dinh H."/>
            <person name="Dugan-Rocha S."/>
            <person name="Fowler G."/>
            <person name="Garner T.T."/>
            <person name="Garnes J."/>
            <person name="Gnirke A."/>
            <person name="Hawes A."/>
            <person name="Hernandez J."/>
            <person name="Hines S."/>
            <person name="Holder M."/>
            <person name="Hume J."/>
            <person name="Jhangiani S.N."/>
            <person name="Joshi V."/>
            <person name="Khan Z.M."/>
            <person name="Jackson L."/>
            <person name="Kovar C."/>
            <person name="Kowis A."/>
            <person name="Lee S."/>
            <person name="Lewis L.R."/>
            <person name="Margolis J."/>
            <person name="Morgan M."/>
            <person name="Nazareth L.V."/>
            <person name="Nguyen N."/>
            <person name="Okwuonu G."/>
            <person name="Parker D."/>
            <person name="Richards S."/>
            <person name="Ruiz S.J."/>
            <person name="Santibanez J."/>
            <person name="Savard J."/>
            <person name="Scherer S.E."/>
            <person name="Schneider B."/>
            <person name="Sodergren E."/>
            <person name="Tautz D."/>
            <person name="Vattahil S."/>
            <person name="Villasana D."/>
            <person name="White C.S."/>
            <person name="Wright R."/>
            <person name="Park Y."/>
            <person name="Beeman R.W."/>
            <person name="Lord J."/>
            <person name="Oppert B."/>
            <person name="Lorenzen M."/>
            <person name="Brown S."/>
            <person name="Wang L."/>
            <person name="Savard J."/>
            <person name="Tautz D."/>
            <person name="Richards S."/>
            <person name="Weinstock G."/>
            <person name="Gibbs R.A."/>
            <person name="Liu Y."/>
            <person name="Worley K."/>
            <person name="Weinstock G."/>
            <person name="Elsik C.G."/>
            <person name="Reese J.T."/>
            <person name="Elhaik E."/>
            <person name="Landan G."/>
            <person name="Graur D."/>
            <person name="Arensburger P."/>
            <person name="Atkinson P."/>
            <person name="Beeman R.W."/>
            <person name="Beidler J."/>
            <person name="Brown S.J."/>
            <person name="Demuth J.P."/>
            <person name="Drury D.W."/>
            <person name="Du Y.Z."/>
            <person name="Fujiwara H."/>
            <person name="Lorenzen M."/>
            <person name="Maselli V."/>
            <person name="Osanai M."/>
            <person name="Park Y."/>
            <person name="Robertson H.M."/>
            <person name="Tu Z."/>
            <person name="Wang J.J."/>
            <person name="Wang S."/>
            <person name="Richards S."/>
            <person name="Song H."/>
            <person name="Zhang L."/>
            <person name="Sodergren E."/>
            <person name="Werner D."/>
            <person name="Stanke M."/>
            <person name="Morgenstern B."/>
            <person name="Solovyev V."/>
            <person name="Kosarev P."/>
            <person name="Brown G."/>
            <person name="Chen H.C."/>
            <person name="Ermolaeva O."/>
            <person name="Hlavina W."/>
            <person name="Kapustin Y."/>
            <person name="Kiryutin B."/>
            <person name="Kitts P."/>
            <person name="Maglott D."/>
            <person name="Pruitt K."/>
            <person name="Sapojnikov V."/>
            <person name="Souvorov A."/>
            <person name="Mackey A.J."/>
            <person name="Waterhouse R.M."/>
            <person name="Wyder S."/>
            <person name="Zdobnov E.M."/>
            <person name="Zdobnov E.M."/>
            <person name="Wyder S."/>
            <person name="Kriventseva E.V."/>
            <person name="Kadowaki T."/>
            <person name="Bork P."/>
            <person name="Aranda M."/>
            <person name="Bao R."/>
            <person name="Beermann A."/>
            <person name="Berns N."/>
            <person name="Bolognesi R."/>
            <person name="Bonneton F."/>
            <person name="Bopp D."/>
            <person name="Brown S.J."/>
            <person name="Bucher G."/>
            <person name="Butts T."/>
            <person name="Chaumot A."/>
            <person name="Denell R.E."/>
            <person name="Ferrier D.E."/>
            <person name="Friedrich M."/>
            <person name="Gordon C.M."/>
            <person name="Jindra M."/>
            <person name="Klingler M."/>
            <person name="Lan Q."/>
            <person name="Lattorff H.M."/>
            <person name="Laudet V."/>
            <person name="von Levetsow C."/>
            <person name="Liu Z."/>
            <person name="Lutz R."/>
            <person name="Lynch J.A."/>
            <person name="da Fonseca R.N."/>
            <person name="Posnien N."/>
            <person name="Reuter R."/>
            <person name="Roth S."/>
            <person name="Savard J."/>
            <person name="Schinko J.B."/>
            <person name="Schmitt C."/>
            <person name="Schoppmeier M."/>
            <person name="Schroder R."/>
            <person name="Shippy T.D."/>
            <person name="Simonnet F."/>
            <person name="Marques-Souza H."/>
            <person name="Tautz D."/>
            <person name="Tomoyasu Y."/>
            <person name="Trauner J."/>
            <person name="Van der Zee M."/>
            <person name="Vervoort M."/>
            <person name="Wittkopp N."/>
            <person name="Wimmer E.A."/>
            <person name="Yang X."/>
            <person name="Jones A.K."/>
            <person name="Sattelle D.B."/>
            <person name="Ebert P.R."/>
            <person name="Nelson D."/>
            <person name="Scott J.G."/>
            <person name="Beeman R.W."/>
            <person name="Muthukrishnan S."/>
            <person name="Kramer K.J."/>
            <person name="Arakane Y."/>
            <person name="Beeman R.W."/>
            <person name="Zhu Q."/>
            <person name="Hogenkamp D."/>
            <person name="Dixit R."/>
            <person name="Oppert B."/>
            <person name="Jiang H."/>
            <person name="Zou Z."/>
            <person name="Marshall J."/>
            <person name="Elpidina E."/>
            <person name="Vinokurov K."/>
            <person name="Oppert C."/>
            <person name="Zou Z."/>
            <person name="Evans J."/>
            <person name="Lu Z."/>
            <person name="Zhao P."/>
            <person name="Sumathipala N."/>
            <person name="Altincicek B."/>
            <person name="Vilcinskas A."/>
            <person name="Williams M."/>
            <person name="Hultmark D."/>
            <person name="Hetru C."/>
            <person name="Jiang H."/>
            <person name="Grimmelikhuijzen C.J."/>
            <person name="Hauser F."/>
            <person name="Cazzamali G."/>
            <person name="Williamson M."/>
            <person name="Park Y."/>
            <person name="Li B."/>
            <person name="Tanaka Y."/>
            <person name="Predel R."/>
            <person name="Neupert S."/>
            <person name="Schachtner J."/>
            <person name="Verleyen P."/>
            <person name="Raible F."/>
            <person name="Bork P."/>
            <person name="Friedrich M."/>
            <person name="Walden K.K."/>
            <person name="Robertson H.M."/>
            <person name="Angeli S."/>
            <person name="Foret S."/>
            <person name="Bucher G."/>
            <person name="Schuetz S."/>
            <person name="Maleszka R."/>
            <person name="Wimmer E.A."/>
            <person name="Beeman R.W."/>
            <person name="Lorenzen M."/>
            <person name="Tomoyasu Y."/>
            <person name="Miller S.C."/>
            <person name="Grossmann D."/>
            <person name="Bucher G."/>
        </authorList>
    </citation>
    <scope>NUCLEOTIDE SEQUENCE [LARGE SCALE GENOMIC DNA]</scope>
    <source>
        <strain evidence="3 4">Georgia GA2</strain>
    </source>
</reference>
<keyword evidence="2" id="KW-1133">Transmembrane helix</keyword>
<dbReference type="OMA" id="KHFTHTE"/>
<reference evidence="3 4" key="2">
    <citation type="journal article" date="2010" name="Nucleic Acids Res.">
        <title>BeetleBase in 2010: revisions to provide comprehensive genomic information for Tribolium castaneum.</title>
        <authorList>
            <person name="Kim H.S."/>
            <person name="Murphy T."/>
            <person name="Xia J."/>
            <person name="Caragea D."/>
            <person name="Park Y."/>
            <person name="Beeman R.W."/>
            <person name="Lorenzen M.D."/>
            <person name="Butcher S."/>
            <person name="Manak J.R."/>
            <person name="Brown S.J."/>
        </authorList>
    </citation>
    <scope>GENOME REANNOTATION</scope>
    <source>
        <strain evidence="3 4">Georgia GA2</strain>
    </source>
</reference>
<evidence type="ECO:0000256" key="1">
    <source>
        <dbReference type="ARBA" id="ARBA00008372"/>
    </source>
</evidence>
<gene>
    <name evidence="3" type="primary">AUGUSTUS-3.0.2_11836</name>
    <name evidence="3" type="ORF">TcasGA2_TC011836</name>
</gene>
<dbReference type="GO" id="GO:0003723">
    <property type="term" value="F:RNA binding"/>
    <property type="evidence" value="ECO:0000318"/>
    <property type="project" value="GO_Central"/>
</dbReference>
<keyword evidence="4" id="KW-1185">Reference proteome</keyword>
<protein>
    <submittedName>
        <fullName evidence="3">Poly(A)-specific ribonuclease PARN-like domain-containing protein 1</fullName>
    </submittedName>
</protein>
<dbReference type="AlphaFoldDB" id="D6WZH5"/>
<dbReference type="Proteomes" id="UP000007266">
    <property type="component" value="Linkage group 9"/>
</dbReference>
<dbReference type="Pfam" id="PF04857">
    <property type="entry name" value="CAF1"/>
    <property type="match status" value="1"/>
</dbReference>
<evidence type="ECO:0000256" key="2">
    <source>
        <dbReference type="SAM" id="Phobius"/>
    </source>
</evidence>
<dbReference type="GO" id="GO:0005634">
    <property type="term" value="C:nucleus"/>
    <property type="evidence" value="ECO:0000318"/>
    <property type="project" value="GO_Central"/>
</dbReference>
<accession>D6WZH5</accession>
<evidence type="ECO:0000313" key="3">
    <source>
        <dbReference type="EMBL" id="EFA09703.1"/>
    </source>
</evidence>
<dbReference type="InParanoid" id="D6WZH5"/>
<evidence type="ECO:0000313" key="4">
    <source>
        <dbReference type="Proteomes" id="UP000007266"/>
    </source>
</evidence>